<feature type="non-terminal residue" evidence="1">
    <location>
        <position position="1"/>
    </location>
</feature>
<gene>
    <name evidence="1" type="ORF">FWK35_00012035</name>
</gene>
<sequence>YILFYCSIDPDGVSEHFLLISRLSTQTNGPVSVKSHTSKMFESLLPSVECYSEQHGFRSERSTSTFNIIFWNYIYDYFLNRSRVDLVNIYEF</sequence>
<protein>
    <submittedName>
        <fullName evidence="1">Uncharacterized protein</fullName>
    </submittedName>
</protein>
<comment type="caution">
    <text evidence="1">The sequence shown here is derived from an EMBL/GenBank/DDBJ whole genome shotgun (WGS) entry which is preliminary data.</text>
</comment>
<organism evidence="1 2">
    <name type="scientific">Aphis craccivora</name>
    <name type="common">Cowpea aphid</name>
    <dbReference type="NCBI Taxonomy" id="307492"/>
    <lineage>
        <taxon>Eukaryota</taxon>
        <taxon>Metazoa</taxon>
        <taxon>Ecdysozoa</taxon>
        <taxon>Arthropoda</taxon>
        <taxon>Hexapoda</taxon>
        <taxon>Insecta</taxon>
        <taxon>Pterygota</taxon>
        <taxon>Neoptera</taxon>
        <taxon>Paraneoptera</taxon>
        <taxon>Hemiptera</taxon>
        <taxon>Sternorrhyncha</taxon>
        <taxon>Aphidomorpha</taxon>
        <taxon>Aphidoidea</taxon>
        <taxon>Aphididae</taxon>
        <taxon>Aphidini</taxon>
        <taxon>Aphis</taxon>
        <taxon>Aphis</taxon>
    </lineage>
</organism>
<dbReference type="AlphaFoldDB" id="A0A6G0YH23"/>
<accession>A0A6G0YH23</accession>
<dbReference type="EMBL" id="VUJU01004086">
    <property type="protein sequence ID" value="KAF0755596.1"/>
    <property type="molecule type" value="Genomic_DNA"/>
</dbReference>
<name>A0A6G0YH23_APHCR</name>
<reference evidence="1 2" key="1">
    <citation type="submission" date="2019-08" db="EMBL/GenBank/DDBJ databases">
        <title>Whole genome of Aphis craccivora.</title>
        <authorList>
            <person name="Voronova N.V."/>
            <person name="Shulinski R.S."/>
            <person name="Bandarenka Y.V."/>
            <person name="Zhorov D.G."/>
            <person name="Warner D."/>
        </authorList>
    </citation>
    <scope>NUCLEOTIDE SEQUENCE [LARGE SCALE GENOMIC DNA]</scope>
    <source>
        <strain evidence="1">180601</strain>
        <tissue evidence="1">Whole Body</tissue>
    </source>
</reference>
<evidence type="ECO:0000313" key="2">
    <source>
        <dbReference type="Proteomes" id="UP000478052"/>
    </source>
</evidence>
<proteinExistence type="predicted"/>
<dbReference type="Proteomes" id="UP000478052">
    <property type="component" value="Unassembled WGS sequence"/>
</dbReference>
<keyword evidence="2" id="KW-1185">Reference proteome</keyword>
<evidence type="ECO:0000313" key="1">
    <source>
        <dbReference type="EMBL" id="KAF0755596.1"/>
    </source>
</evidence>